<organism evidence="1 2">
    <name type="scientific">Haematococcus lacustris</name>
    <name type="common">Green alga</name>
    <name type="synonym">Haematococcus pluvialis</name>
    <dbReference type="NCBI Taxonomy" id="44745"/>
    <lineage>
        <taxon>Eukaryota</taxon>
        <taxon>Viridiplantae</taxon>
        <taxon>Chlorophyta</taxon>
        <taxon>core chlorophytes</taxon>
        <taxon>Chlorophyceae</taxon>
        <taxon>CS clade</taxon>
        <taxon>Chlamydomonadales</taxon>
        <taxon>Haematococcaceae</taxon>
        <taxon>Haematococcus</taxon>
    </lineage>
</organism>
<accession>A0A6A0A4S3</accession>
<reference evidence="1 2" key="1">
    <citation type="submission" date="2020-02" db="EMBL/GenBank/DDBJ databases">
        <title>Draft genome sequence of Haematococcus lacustris strain NIES-144.</title>
        <authorList>
            <person name="Morimoto D."/>
            <person name="Nakagawa S."/>
            <person name="Yoshida T."/>
            <person name="Sawayama S."/>
        </authorList>
    </citation>
    <scope>NUCLEOTIDE SEQUENCE [LARGE SCALE GENOMIC DNA]</scope>
    <source>
        <strain evidence="1 2">NIES-144</strain>
    </source>
</reference>
<evidence type="ECO:0000313" key="1">
    <source>
        <dbReference type="EMBL" id="GFH26212.1"/>
    </source>
</evidence>
<evidence type="ECO:0000313" key="2">
    <source>
        <dbReference type="Proteomes" id="UP000485058"/>
    </source>
</evidence>
<name>A0A6A0A4S3_HAELA</name>
<keyword evidence="2" id="KW-1185">Reference proteome</keyword>
<proteinExistence type="predicted"/>
<comment type="caution">
    <text evidence="1">The sequence shown here is derived from an EMBL/GenBank/DDBJ whole genome shotgun (WGS) entry which is preliminary data.</text>
</comment>
<sequence length="83" mass="8297">MQPVKWSAGPCTGSPGPCTGSPGPCTGTLQKADALGPCAGSPRPCAGFFQISNGYNIAATLSFSMTTTAMSRPFLGLSAVCLP</sequence>
<dbReference type="AlphaFoldDB" id="A0A6A0A4S3"/>
<dbReference type="EMBL" id="BLLF01003057">
    <property type="protein sequence ID" value="GFH26212.1"/>
    <property type="molecule type" value="Genomic_DNA"/>
</dbReference>
<gene>
    <name evidence="1" type="ORF">HaLaN_24321</name>
</gene>
<dbReference type="Proteomes" id="UP000485058">
    <property type="component" value="Unassembled WGS sequence"/>
</dbReference>
<protein>
    <submittedName>
        <fullName evidence="1">Uncharacterized protein</fullName>
    </submittedName>
</protein>